<organism evidence="1 2">
    <name type="scientific">Pigmentiphaga kullae</name>
    <dbReference type="NCBI Taxonomy" id="151784"/>
    <lineage>
        <taxon>Bacteria</taxon>
        <taxon>Pseudomonadati</taxon>
        <taxon>Pseudomonadota</taxon>
        <taxon>Betaproteobacteria</taxon>
        <taxon>Burkholderiales</taxon>
        <taxon>Alcaligenaceae</taxon>
        <taxon>Pigmentiphaga</taxon>
    </lineage>
</organism>
<keyword evidence="2" id="KW-1185">Reference proteome</keyword>
<gene>
    <name evidence="1" type="ORF">EV675_0243</name>
</gene>
<dbReference type="InterPro" id="IPR053714">
    <property type="entry name" value="Iso_Racemase_Enz_sf"/>
</dbReference>
<proteinExistence type="predicted"/>
<dbReference type="GO" id="GO:0016853">
    <property type="term" value="F:isomerase activity"/>
    <property type="evidence" value="ECO:0007669"/>
    <property type="project" value="UniProtKB-KW"/>
</dbReference>
<dbReference type="PIRSF" id="PIRSF015736">
    <property type="entry name" value="MI"/>
    <property type="match status" value="1"/>
</dbReference>
<keyword evidence="1" id="KW-0413">Isomerase</keyword>
<comment type="caution">
    <text evidence="1">The sequence shown here is derived from an EMBL/GenBank/DDBJ whole genome shotgun (WGS) entry which is preliminary data.</text>
</comment>
<sequence length="245" mass="26481">MRQINYGTRARLGLILPSGNQLAEPQLAALMPSGVSMHTTRLALTGSSQHELMRMADSVEEAASLLRDAEPDLILFHCTAVSSFSEALEAQLVRRIESSGGRRATTTAQALIASLTAVEARRIVMLSPYCDEVNAREATFFRSAGFDICAVAGFGFRGVADMMAITPERWKEFAVDHRDPSADAYVISCTATRSLEAIHDLEAILGRPVITSNSAAFWHAMALMGIDDPISGAGQLLMQPLRSAR</sequence>
<protein>
    <submittedName>
        <fullName evidence="1">Maleate isomerase</fullName>
    </submittedName>
</protein>
<dbReference type="InterPro" id="IPR026286">
    <property type="entry name" value="MaiA/AMDase"/>
</dbReference>
<accession>A0A4Q7NGY4</accession>
<dbReference type="Gene3D" id="3.40.50.12500">
    <property type="match status" value="1"/>
</dbReference>
<dbReference type="PANTHER" id="PTHR40267">
    <property type="entry name" value="BLR3294 PROTEIN"/>
    <property type="match status" value="1"/>
</dbReference>
<dbReference type="EMBL" id="SGXC01000001">
    <property type="protein sequence ID" value="RZS84231.1"/>
    <property type="molecule type" value="Genomic_DNA"/>
</dbReference>
<dbReference type="PANTHER" id="PTHR40267:SF1">
    <property type="entry name" value="BLR3294 PROTEIN"/>
    <property type="match status" value="1"/>
</dbReference>
<name>A0A4Q7NGY4_9BURK</name>
<dbReference type="RefSeq" id="WP_130355619.1">
    <property type="nucleotide sequence ID" value="NZ_SGXC01000001.1"/>
</dbReference>
<dbReference type="Pfam" id="PF17645">
    <property type="entry name" value="Amdase"/>
    <property type="match status" value="1"/>
</dbReference>
<reference evidence="1 2" key="1">
    <citation type="submission" date="2019-02" db="EMBL/GenBank/DDBJ databases">
        <title>Genomic Encyclopedia of Type Strains, Phase IV (KMG-IV): sequencing the most valuable type-strain genomes for metagenomic binning, comparative biology and taxonomic classification.</title>
        <authorList>
            <person name="Goeker M."/>
        </authorList>
    </citation>
    <scope>NUCLEOTIDE SEQUENCE [LARGE SCALE GENOMIC DNA]</scope>
    <source>
        <strain evidence="1 2">K24</strain>
    </source>
</reference>
<dbReference type="AlphaFoldDB" id="A0A4Q7NGY4"/>
<evidence type="ECO:0000313" key="2">
    <source>
        <dbReference type="Proteomes" id="UP000292445"/>
    </source>
</evidence>
<dbReference type="Proteomes" id="UP000292445">
    <property type="component" value="Unassembled WGS sequence"/>
</dbReference>
<dbReference type="OrthoDB" id="483160at2"/>
<evidence type="ECO:0000313" key="1">
    <source>
        <dbReference type="EMBL" id="RZS84231.1"/>
    </source>
</evidence>